<sequence length="163" mass="17921">MKRKLTITAAVLLLSPALASAAALDAITQSNPAPEKGVVDQLNAHVLATPHFLHLDSQPSESMGPLLKRQYFHGNQSTFVKWTAKAGAKVPLHKHPNEQITWIISGQATVYSAGKEYSMKAGDIMLFPANVPHEFHFSKDTIDIDFFAPARQDWIDGTANYIQ</sequence>
<organism evidence="3 4">
    <name type="scientific">Paraglaciecola chathamensis</name>
    <dbReference type="NCBI Taxonomy" id="368405"/>
    <lineage>
        <taxon>Bacteria</taxon>
        <taxon>Pseudomonadati</taxon>
        <taxon>Pseudomonadota</taxon>
        <taxon>Gammaproteobacteria</taxon>
        <taxon>Alteromonadales</taxon>
        <taxon>Alteromonadaceae</taxon>
        <taxon>Paraglaciecola</taxon>
    </lineage>
</organism>
<dbReference type="InterPro" id="IPR013096">
    <property type="entry name" value="Cupin_2"/>
</dbReference>
<feature type="chain" id="PRO_5034348538" description="Cupin type-2 domain-containing protein" evidence="1">
    <location>
        <begin position="22"/>
        <end position="163"/>
    </location>
</feature>
<evidence type="ECO:0000259" key="2">
    <source>
        <dbReference type="Pfam" id="PF07883"/>
    </source>
</evidence>
<dbReference type="PANTHER" id="PTHR40112">
    <property type="entry name" value="H2HPP ISOMERASE"/>
    <property type="match status" value="1"/>
</dbReference>
<dbReference type="Gene3D" id="2.60.120.10">
    <property type="entry name" value="Jelly Rolls"/>
    <property type="match status" value="1"/>
</dbReference>
<name>A0A8H9M3A8_9ALTE</name>
<keyword evidence="1" id="KW-0732">Signal</keyword>
<feature type="signal peptide" evidence="1">
    <location>
        <begin position="1"/>
        <end position="21"/>
    </location>
</feature>
<feature type="domain" description="Cupin type-2" evidence="2">
    <location>
        <begin position="82"/>
        <end position="140"/>
    </location>
</feature>
<dbReference type="InterPro" id="IPR052535">
    <property type="entry name" value="Bacilysin_H2HPP_isomerase"/>
</dbReference>
<dbReference type="AlphaFoldDB" id="A0A8H9M3A8"/>
<evidence type="ECO:0000256" key="1">
    <source>
        <dbReference type="SAM" id="SignalP"/>
    </source>
</evidence>
<comment type="caution">
    <text evidence="3">The sequence shown here is derived from an EMBL/GenBank/DDBJ whole genome shotgun (WGS) entry which is preliminary data.</text>
</comment>
<reference evidence="3" key="1">
    <citation type="journal article" date="2014" name="Int. J. Syst. Evol. Microbiol.">
        <title>Complete genome sequence of Corynebacterium casei LMG S-19264T (=DSM 44701T), isolated from a smear-ripened cheese.</title>
        <authorList>
            <consortium name="US DOE Joint Genome Institute (JGI-PGF)"/>
            <person name="Walter F."/>
            <person name="Albersmeier A."/>
            <person name="Kalinowski J."/>
            <person name="Ruckert C."/>
        </authorList>
    </citation>
    <scope>NUCLEOTIDE SEQUENCE</scope>
    <source>
        <strain evidence="3">KCTC 32337</strain>
    </source>
</reference>
<proteinExistence type="predicted"/>
<dbReference type="InterPro" id="IPR014710">
    <property type="entry name" value="RmlC-like_jellyroll"/>
</dbReference>
<dbReference type="InterPro" id="IPR011051">
    <property type="entry name" value="RmlC_Cupin_sf"/>
</dbReference>
<dbReference type="PANTHER" id="PTHR40112:SF1">
    <property type="entry name" value="H2HPP ISOMERASE"/>
    <property type="match status" value="1"/>
</dbReference>
<accession>A0A8H9M3A8</accession>
<evidence type="ECO:0000313" key="4">
    <source>
        <dbReference type="Proteomes" id="UP000622604"/>
    </source>
</evidence>
<dbReference type="EMBL" id="BMZC01000024">
    <property type="protein sequence ID" value="GGZ83402.1"/>
    <property type="molecule type" value="Genomic_DNA"/>
</dbReference>
<evidence type="ECO:0000313" key="3">
    <source>
        <dbReference type="EMBL" id="GGZ83402.1"/>
    </source>
</evidence>
<dbReference type="Pfam" id="PF07883">
    <property type="entry name" value="Cupin_2"/>
    <property type="match status" value="1"/>
</dbReference>
<reference evidence="3" key="2">
    <citation type="submission" date="2020-09" db="EMBL/GenBank/DDBJ databases">
        <authorList>
            <person name="Sun Q."/>
            <person name="Kim S."/>
        </authorList>
    </citation>
    <scope>NUCLEOTIDE SEQUENCE</scope>
    <source>
        <strain evidence="3">KCTC 32337</strain>
    </source>
</reference>
<gene>
    <name evidence="3" type="ORF">GCM10011274_46210</name>
</gene>
<dbReference type="SUPFAM" id="SSF51182">
    <property type="entry name" value="RmlC-like cupins"/>
    <property type="match status" value="1"/>
</dbReference>
<dbReference type="CDD" id="cd02238">
    <property type="entry name" value="cupin_KdgF"/>
    <property type="match status" value="1"/>
</dbReference>
<dbReference type="Proteomes" id="UP000622604">
    <property type="component" value="Unassembled WGS sequence"/>
</dbReference>
<dbReference type="RefSeq" id="WP_191867370.1">
    <property type="nucleotide sequence ID" value="NZ_BMZC01000024.1"/>
</dbReference>
<protein>
    <recommendedName>
        <fullName evidence="2">Cupin type-2 domain-containing protein</fullName>
    </recommendedName>
</protein>